<evidence type="ECO:0000313" key="1">
    <source>
        <dbReference type="EMBL" id="CAI9967025.1"/>
    </source>
</evidence>
<keyword evidence="3" id="KW-1185">Reference proteome</keyword>
<organism evidence="1">
    <name type="scientific">Hexamita inflata</name>
    <dbReference type="NCBI Taxonomy" id="28002"/>
    <lineage>
        <taxon>Eukaryota</taxon>
        <taxon>Metamonada</taxon>
        <taxon>Diplomonadida</taxon>
        <taxon>Hexamitidae</taxon>
        <taxon>Hexamitinae</taxon>
        <taxon>Hexamita</taxon>
    </lineage>
</organism>
<reference evidence="2 3" key="2">
    <citation type="submission" date="2024-07" db="EMBL/GenBank/DDBJ databases">
        <authorList>
            <person name="Akdeniz Z."/>
        </authorList>
    </citation>
    <scope>NUCLEOTIDE SEQUENCE [LARGE SCALE GENOMIC DNA]</scope>
</reference>
<proteinExistence type="predicted"/>
<dbReference type="EMBL" id="CATOUU010001010">
    <property type="protein sequence ID" value="CAI9967025.1"/>
    <property type="molecule type" value="Genomic_DNA"/>
</dbReference>
<reference evidence="1" key="1">
    <citation type="submission" date="2023-06" db="EMBL/GenBank/DDBJ databases">
        <authorList>
            <person name="Kurt Z."/>
        </authorList>
    </citation>
    <scope>NUCLEOTIDE SEQUENCE</scope>
</reference>
<gene>
    <name evidence="2" type="ORF">HINF_LOCUS29997</name>
    <name evidence="1" type="ORF">HINF_LOCUS54670</name>
</gene>
<protein>
    <submittedName>
        <fullName evidence="2">Hypothetical_protein</fullName>
    </submittedName>
</protein>
<dbReference type="Proteomes" id="UP001642409">
    <property type="component" value="Unassembled WGS sequence"/>
</dbReference>
<comment type="caution">
    <text evidence="1">The sequence shown here is derived from an EMBL/GenBank/DDBJ whole genome shotgun (WGS) entry which is preliminary data.</text>
</comment>
<evidence type="ECO:0000313" key="2">
    <source>
        <dbReference type="EMBL" id="CAL6025159.1"/>
    </source>
</evidence>
<evidence type="ECO:0000313" key="3">
    <source>
        <dbReference type="Proteomes" id="UP001642409"/>
    </source>
</evidence>
<dbReference type="AlphaFoldDB" id="A0AA86RHG3"/>
<dbReference type="EMBL" id="CAXDID020000097">
    <property type="protein sequence ID" value="CAL6025159.1"/>
    <property type="molecule type" value="Genomic_DNA"/>
</dbReference>
<accession>A0AA86RHG3</accession>
<name>A0AA86RHG3_9EUKA</name>
<sequence length="140" mass="16713">MKTVETVGLKPQNRRFGTPQKTISLQFNIMQQNNIFYHLYDDRAQLVEYVENSKRPNVEEDKKRVMSNLNYIMTQIKQSLKCELLQDYNYKILLRKQSFKYNLSLTHVVQVQIQQQSEFLIQFENGFSQTSGYKFVLTIM</sequence>